<dbReference type="PROSITE" id="PS50011">
    <property type="entry name" value="PROTEIN_KINASE_DOM"/>
    <property type="match status" value="1"/>
</dbReference>
<evidence type="ECO:0000259" key="1">
    <source>
        <dbReference type="PROSITE" id="PS50011"/>
    </source>
</evidence>
<dbReference type="Proteomes" id="UP000688137">
    <property type="component" value="Unassembled WGS sequence"/>
</dbReference>
<comment type="caution">
    <text evidence="2">The sequence shown here is derived from an EMBL/GenBank/DDBJ whole genome shotgun (WGS) entry which is preliminary data.</text>
</comment>
<dbReference type="PANTHER" id="PTHR24361">
    <property type="entry name" value="MITOGEN-ACTIVATED KINASE KINASE KINASE"/>
    <property type="match status" value="1"/>
</dbReference>
<dbReference type="InterPro" id="IPR008271">
    <property type="entry name" value="Ser/Thr_kinase_AS"/>
</dbReference>
<accession>A0A8S1PD29</accession>
<dbReference type="GO" id="GO:0005524">
    <property type="term" value="F:ATP binding"/>
    <property type="evidence" value="ECO:0007669"/>
    <property type="project" value="InterPro"/>
</dbReference>
<dbReference type="GO" id="GO:0004674">
    <property type="term" value="F:protein serine/threonine kinase activity"/>
    <property type="evidence" value="ECO:0007669"/>
    <property type="project" value="TreeGrafter"/>
</dbReference>
<keyword evidence="3" id="KW-1185">Reference proteome</keyword>
<dbReference type="InterPro" id="IPR053235">
    <property type="entry name" value="Ser_Thr_kinase"/>
</dbReference>
<gene>
    <name evidence="2" type="ORF">PPRIM_AZ9-3.1.T1130036</name>
</gene>
<evidence type="ECO:0000313" key="3">
    <source>
        <dbReference type="Proteomes" id="UP000688137"/>
    </source>
</evidence>
<dbReference type="Pfam" id="PF00069">
    <property type="entry name" value="Pkinase"/>
    <property type="match status" value="1"/>
</dbReference>
<sequence>MQQQITPEQGQNRINDQIEELKGNTLQEEQEEIGGGEQGIWYRFEQRVYKFLNIQQSHHSLEELRQMNRFELLCLQQLASSDYTCEVQRNLCDTEFNLWITTAYMNQGSLNMDCLFNNNQINDRLSLETISIICKRLINILNYFHNDCIFHLDVKPDNILLHEEYQFYYSKENIQQEYTIESGLQMLREQLSNEQIQMYDIKPDYLNLQYILSRYKIEQPNEIIRITNLRFPLIEVHQLIYWIEKWLRFQNRSQFNPQNIYVKKGIKICFCDFGLARKFNRQDIDRPIFEYGFYKTPYQILGGIVQQQQQIEAWKIARQEDLFRLGITLCYLLNTNQHIQFTDIRFDLQNQQILLNFLQQTYNEQNFNLRKISIEDQEKLLQYKSFINQLSSQQEVIQNQFGTQNNPIYHFLNMIIEMLSFSFTPSNYFYVNQENQELPLNHIKHVKGICKILENLQRV</sequence>
<evidence type="ECO:0000313" key="2">
    <source>
        <dbReference type="EMBL" id="CAD8100663.1"/>
    </source>
</evidence>
<dbReference type="PANTHER" id="PTHR24361:SF678">
    <property type="entry name" value="SPORULATION-SPECIFIC PROTEIN 1"/>
    <property type="match status" value="1"/>
</dbReference>
<dbReference type="AlphaFoldDB" id="A0A8S1PD29"/>
<protein>
    <recommendedName>
        <fullName evidence="1">Protein kinase domain-containing protein</fullName>
    </recommendedName>
</protein>
<organism evidence="2 3">
    <name type="scientific">Paramecium primaurelia</name>
    <dbReference type="NCBI Taxonomy" id="5886"/>
    <lineage>
        <taxon>Eukaryota</taxon>
        <taxon>Sar</taxon>
        <taxon>Alveolata</taxon>
        <taxon>Ciliophora</taxon>
        <taxon>Intramacronucleata</taxon>
        <taxon>Oligohymenophorea</taxon>
        <taxon>Peniculida</taxon>
        <taxon>Parameciidae</taxon>
        <taxon>Paramecium</taxon>
    </lineage>
</organism>
<reference evidence="2" key="1">
    <citation type="submission" date="2021-01" db="EMBL/GenBank/DDBJ databases">
        <authorList>
            <consortium name="Genoscope - CEA"/>
            <person name="William W."/>
        </authorList>
    </citation>
    <scope>NUCLEOTIDE SEQUENCE</scope>
</reference>
<dbReference type="InterPro" id="IPR000719">
    <property type="entry name" value="Prot_kinase_dom"/>
</dbReference>
<dbReference type="EMBL" id="CAJJDM010000116">
    <property type="protein sequence ID" value="CAD8100663.1"/>
    <property type="molecule type" value="Genomic_DNA"/>
</dbReference>
<dbReference type="GO" id="GO:0005737">
    <property type="term" value="C:cytoplasm"/>
    <property type="evidence" value="ECO:0007669"/>
    <property type="project" value="TreeGrafter"/>
</dbReference>
<proteinExistence type="predicted"/>
<name>A0A8S1PD29_PARPR</name>
<dbReference type="OMA" id="GIKICFC"/>
<dbReference type="PROSITE" id="PS00108">
    <property type="entry name" value="PROTEIN_KINASE_ST"/>
    <property type="match status" value="1"/>
</dbReference>
<feature type="domain" description="Protein kinase" evidence="1">
    <location>
        <begin position="27"/>
        <end position="459"/>
    </location>
</feature>